<keyword evidence="6 7" id="KW-0349">Heme</keyword>
<keyword evidence="4 7" id="KW-0560">Oxidoreductase</keyword>
<dbReference type="InterPro" id="IPR050121">
    <property type="entry name" value="Cytochrome_P450_monoxygenase"/>
</dbReference>
<dbReference type="PANTHER" id="PTHR24305">
    <property type="entry name" value="CYTOCHROME P450"/>
    <property type="match status" value="1"/>
</dbReference>
<keyword evidence="3 6" id="KW-0479">Metal-binding</keyword>
<keyword evidence="5 6" id="KW-0408">Iron</keyword>
<sequence>MATPLFPLLALSAVAVLCLYKLIIHPLFFHPLRHIPSAHWSIPIFGDLWITYQRYVEKNNAVTYAAHVRHGSVVRMGANELSVNCVDDGIKTIYAGGWEKHAWYPQRFGSYGVMNMFSTIHHQPHSQKKRTMANVYSKTYVASSAQIAANSRTLLATRNLPLLETLATTGQAVDVHDLNNAFAMDFMTAYQFGLRAGTNFVQDVAARHRILHEYHCRRDYEFFSAELPWMKSLSRRLGWPVVPQFVDDANVYLEDWNAQMCREADEYLTAEAKVDDDRTGLSSYPGDDPVVYKQFKTGITKLREKDPSAGRAVEGQVTLPTTRHDDVGVDPNDTTTTTAEIYSEMLDQLGAGHETSAVALTYLYWELSKAPALQKQLRLELLTLTPTIVVESHVADTFRLPDPKQIDALPLLHAIFMETLRLHAPIPGIEPRISPHVPGGSTLGTYAGIPGGVRVSAMPYTLHRNAAVFPDPETFRPERWLASCTPEAHLKEMHRWFWAFGSGGRMCIGSNLATQEIKLLVAAIYSNWTTEIVDDDGIEEIDAYTVRPKSNRLVLRLRHV</sequence>
<dbReference type="PANTHER" id="PTHR24305:SF166">
    <property type="entry name" value="CYTOCHROME P450 12A4, MITOCHONDRIAL-RELATED"/>
    <property type="match status" value="1"/>
</dbReference>
<dbReference type="Proteomes" id="UP000019478">
    <property type="component" value="Unassembled WGS sequence"/>
</dbReference>
<feature type="transmembrane region" description="Helical" evidence="8">
    <location>
        <begin position="6"/>
        <end position="24"/>
    </location>
</feature>
<accession>W9XQH5</accession>
<evidence type="ECO:0000256" key="2">
    <source>
        <dbReference type="ARBA" id="ARBA00010617"/>
    </source>
</evidence>
<comment type="caution">
    <text evidence="9">The sequence shown here is derived from an EMBL/GenBank/DDBJ whole genome shotgun (WGS) entry which is preliminary data.</text>
</comment>
<dbReference type="PRINTS" id="PR00465">
    <property type="entry name" value="EP450IV"/>
</dbReference>
<evidence type="ECO:0000313" key="10">
    <source>
        <dbReference type="Proteomes" id="UP000019478"/>
    </source>
</evidence>
<dbReference type="PRINTS" id="PR00385">
    <property type="entry name" value="P450"/>
</dbReference>
<dbReference type="AlphaFoldDB" id="W9XQH5"/>
<dbReference type="GO" id="GO:0005506">
    <property type="term" value="F:iron ion binding"/>
    <property type="evidence" value="ECO:0007669"/>
    <property type="project" value="InterPro"/>
</dbReference>
<proteinExistence type="inferred from homology"/>
<evidence type="ECO:0000256" key="8">
    <source>
        <dbReference type="SAM" id="Phobius"/>
    </source>
</evidence>
<dbReference type="PROSITE" id="PS00086">
    <property type="entry name" value="CYTOCHROME_P450"/>
    <property type="match status" value="1"/>
</dbReference>
<dbReference type="STRING" id="1182542.W9XQH5"/>
<dbReference type="GO" id="GO:0016705">
    <property type="term" value="F:oxidoreductase activity, acting on paired donors, with incorporation or reduction of molecular oxygen"/>
    <property type="evidence" value="ECO:0007669"/>
    <property type="project" value="InterPro"/>
</dbReference>
<keyword evidence="8" id="KW-1133">Transmembrane helix</keyword>
<dbReference type="InterPro" id="IPR036396">
    <property type="entry name" value="Cyt_P450_sf"/>
</dbReference>
<gene>
    <name evidence="9" type="ORF">A1O3_06266</name>
</gene>
<dbReference type="EMBL" id="AMGY01000005">
    <property type="protein sequence ID" value="EXJ82453.1"/>
    <property type="molecule type" value="Genomic_DNA"/>
</dbReference>
<dbReference type="GO" id="GO:0004497">
    <property type="term" value="F:monooxygenase activity"/>
    <property type="evidence" value="ECO:0007669"/>
    <property type="project" value="UniProtKB-KW"/>
</dbReference>
<keyword evidence="8" id="KW-0472">Membrane</keyword>
<evidence type="ECO:0000256" key="6">
    <source>
        <dbReference type="PIRSR" id="PIRSR602403-1"/>
    </source>
</evidence>
<evidence type="ECO:0000256" key="7">
    <source>
        <dbReference type="RuleBase" id="RU000461"/>
    </source>
</evidence>
<comment type="cofactor">
    <cofactor evidence="1 6">
        <name>heme</name>
        <dbReference type="ChEBI" id="CHEBI:30413"/>
    </cofactor>
</comment>
<comment type="similarity">
    <text evidence="2 7">Belongs to the cytochrome P450 family.</text>
</comment>
<keyword evidence="8" id="KW-0812">Transmembrane</keyword>
<feature type="binding site" description="axial binding residue" evidence="6">
    <location>
        <position position="507"/>
    </location>
    <ligand>
        <name>heme</name>
        <dbReference type="ChEBI" id="CHEBI:30413"/>
    </ligand>
    <ligandPart>
        <name>Fe</name>
        <dbReference type="ChEBI" id="CHEBI:18248"/>
    </ligandPart>
</feature>
<dbReference type="RefSeq" id="XP_007734576.1">
    <property type="nucleotide sequence ID" value="XM_007736386.1"/>
</dbReference>
<evidence type="ECO:0000256" key="1">
    <source>
        <dbReference type="ARBA" id="ARBA00001971"/>
    </source>
</evidence>
<dbReference type="InterPro" id="IPR001128">
    <property type="entry name" value="Cyt_P450"/>
</dbReference>
<reference evidence="9 10" key="1">
    <citation type="submission" date="2013-03" db="EMBL/GenBank/DDBJ databases">
        <title>The Genome Sequence of Capronia epimyces CBS 606.96.</title>
        <authorList>
            <consortium name="The Broad Institute Genomics Platform"/>
            <person name="Cuomo C."/>
            <person name="de Hoog S."/>
            <person name="Gorbushina A."/>
            <person name="Walker B."/>
            <person name="Young S.K."/>
            <person name="Zeng Q."/>
            <person name="Gargeya S."/>
            <person name="Fitzgerald M."/>
            <person name="Haas B."/>
            <person name="Abouelleil A."/>
            <person name="Allen A.W."/>
            <person name="Alvarado L."/>
            <person name="Arachchi H.M."/>
            <person name="Berlin A.M."/>
            <person name="Chapman S.B."/>
            <person name="Gainer-Dewar J."/>
            <person name="Goldberg J."/>
            <person name="Griggs A."/>
            <person name="Gujja S."/>
            <person name="Hansen M."/>
            <person name="Howarth C."/>
            <person name="Imamovic A."/>
            <person name="Ireland A."/>
            <person name="Larimer J."/>
            <person name="McCowan C."/>
            <person name="Murphy C."/>
            <person name="Pearson M."/>
            <person name="Poon T.W."/>
            <person name="Priest M."/>
            <person name="Roberts A."/>
            <person name="Saif S."/>
            <person name="Shea T."/>
            <person name="Sisk P."/>
            <person name="Sykes S."/>
            <person name="Wortman J."/>
            <person name="Nusbaum C."/>
            <person name="Birren B."/>
        </authorList>
    </citation>
    <scope>NUCLEOTIDE SEQUENCE [LARGE SCALE GENOMIC DNA]</scope>
    <source>
        <strain evidence="9 10">CBS 606.96</strain>
    </source>
</reference>
<keyword evidence="10" id="KW-1185">Reference proteome</keyword>
<evidence type="ECO:0000256" key="4">
    <source>
        <dbReference type="ARBA" id="ARBA00023002"/>
    </source>
</evidence>
<organism evidence="9 10">
    <name type="scientific">Capronia epimyces CBS 606.96</name>
    <dbReference type="NCBI Taxonomy" id="1182542"/>
    <lineage>
        <taxon>Eukaryota</taxon>
        <taxon>Fungi</taxon>
        <taxon>Dikarya</taxon>
        <taxon>Ascomycota</taxon>
        <taxon>Pezizomycotina</taxon>
        <taxon>Eurotiomycetes</taxon>
        <taxon>Chaetothyriomycetidae</taxon>
        <taxon>Chaetothyriales</taxon>
        <taxon>Herpotrichiellaceae</taxon>
        <taxon>Capronia</taxon>
    </lineage>
</organism>
<dbReference type="CDD" id="cd11059">
    <property type="entry name" value="CYP_fungal"/>
    <property type="match status" value="1"/>
</dbReference>
<protein>
    <recommendedName>
        <fullName evidence="11">Cytochrome P450 oxidoreductase</fullName>
    </recommendedName>
</protein>
<dbReference type="SUPFAM" id="SSF48264">
    <property type="entry name" value="Cytochrome P450"/>
    <property type="match status" value="1"/>
</dbReference>
<evidence type="ECO:0000313" key="9">
    <source>
        <dbReference type="EMBL" id="EXJ82453.1"/>
    </source>
</evidence>
<dbReference type="HOGENOM" id="CLU_001570_14_2_1"/>
<name>W9XQH5_9EURO</name>
<dbReference type="OrthoDB" id="1470350at2759"/>
<evidence type="ECO:0000256" key="3">
    <source>
        <dbReference type="ARBA" id="ARBA00022723"/>
    </source>
</evidence>
<dbReference type="GeneID" id="19170376"/>
<dbReference type="InterPro" id="IPR017972">
    <property type="entry name" value="Cyt_P450_CS"/>
</dbReference>
<evidence type="ECO:0000256" key="5">
    <source>
        <dbReference type="ARBA" id="ARBA00023004"/>
    </source>
</evidence>
<dbReference type="Pfam" id="PF00067">
    <property type="entry name" value="p450"/>
    <property type="match status" value="1"/>
</dbReference>
<dbReference type="InterPro" id="IPR002403">
    <property type="entry name" value="Cyt_P450_E_grp-IV"/>
</dbReference>
<evidence type="ECO:0008006" key="11">
    <source>
        <dbReference type="Google" id="ProtNLM"/>
    </source>
</evidence>
<dbReference type="GO" id="GO:0020037">
    <property type="term" value="F:heme binding"/>
    <property type="evidence" value="ECO:0007669"/>
    <property type="project" value="InterPro"/>
</dbReference>
<keyword evidence="7" id="KW-0503">Monooxygenase</keyword>
<dbReference type="eggNOG" id="KOG0157">
    <property type="taxonomic scope" value="Eukaryota"/>
</dbReference>
<dbReference type="Gene3D" id="1.10.630.10">
    <property type="entry name" value="Cytochrome P450"/>
    <property type="match status" value="1"/>
</dbReference>